<dbReference type="EMBL" id="DTHG01000037">
    <property type="protein sequence ID" value="HGW91506.1"/>
    <property type="molecule type" value="Genomic_DNA"/>
</dbReference>
<accession>A0A7C4YFJ0</accession>
<name>A0A7C4YFJ0_UNCW3</name>
<organism evidence="1">
    <name type="scientific">candidate division WOR-3 bacterium</name>
    <dbReference type="NCBI Taxonomy" id="2052148"/>
    <lineage>
        <taxon>Bacteria</taxon>
        <taxon>Bacteria division WOR-3</taxon>
    </lineage>
</organism>
<protein>
    <submittedName>
        <fullName evidence="1">Uncharacterized protein</fullName>
    </submittedName>
</protein>
<sequence length="281" mass="32819">MFSLLLLSNFFFKFKEFIEKEGVTGYKNIGIVIVNNDTNFSIDMNFVQEMESFTANFNNFIPFKENYIELQKDALSDLKKLKGKGIDALIIITIDNYREGNFQFRLFDLRNVDTTNLKILSKLSHKKRLISLSLSSDLGIGYPFCFFWGIGTHKGYEVSICYNEEKYVSFYKHYGYVFTSFFDAYEKFNYFQRGIRIALGNKFIGFGLGTFITDYSNYEGDLSGMGNEDKIGYDIFVFYNLIFFSNKENTKDFFTLRILLDLIIPFQPVIFKVSIEPCLLF</sequence>
<proteinExistence type="predicted"/>
<evidence type="ECO:0000313" key="1">
    <source>
        <dbReference type="EMBL" id="HGW91506.1"/>
    </source>
</evidence>
<dbReference type="AlphaFoldDB" id="A0A7C4YFJ0"/>
<gene>
    <name evidence="1" type="ORF">ENV67_03075</name>
</gene>
<reference evidence="1" key="1">
    <citation type="journal article" date="2020" name="mSystems">
        <title>Genome- and Community-Level Interaction Insights into Carbon Utilization and Element Cycling Functions of Hydrothermarchaeota in Hydrothermal Sediment.</title>
        <authorList>
            <person name="Zhou Z."/>
            <person name="Liu Y."/>
            <person name="Xu W."/>
            <person name="Pan J."/>
            <person name="Luo Z.H."/>
            <person name="Li M."/>
        </authorList>
    </citation>
    <scope>NUCLEOTIDE SEQUENCE [LARGE SCALE GENOMIC DNA]</scope>
    <source>
        <strain evidence="1">SpSt-780</strain>
    </source>
</reference>
<comment type="caution">
    <text evidence="1">The sequence shown here is derived from an EMBL/GenBank/DDBJ whole genome shotgun (WGS) entry which is preliminary data.</text>
</comment>